<organism evidence="1 2">
    <name type="scientific">Artomyces pyxidatus</name>
    <dbReference type="NCBI Taxonomy" id="48021"/>
    <lineage>
        <taxon>Eukaryota</taxon>
        <taxon>Fungi</taxon>
        <taxon>Dikarya</taxon>
        <taxon>Basidiomycota</taxon>
        <taxon>Agaricomycotina</taxon>
        <taxon>Agaricomycetes</taxon>
        <taxon>Russulales</taxon>
        <taxon>Auriscalpiaceae</taxon>
        <taxon>Artomyces</taxon>
    </lineage>
</organism>
<reference evidence="1" key="1">
    <citation type="submission" date="2021-03" db="EMBL/GenBank/DDBJ databases">
        <authorList>
            <consortium name="DOE Joint Genome Institute"/>
            <person name="Ahrendt S."/>
            <person name="Looney B.P."/>
            <person name="Miyauchi S."/>
            <person name="Morin E."/>
            <person name="Drula E."/>
            <person name="Courty P.E."/>
            <person name="Chicoki N."/>
            <person name="Fauchery L."/>
            <person name="Kohler A."/>
            <person name="Kuo A."/>
            <person name="Labutti K."/>
            <person name="Pangilinan J."/>
            <person name="Lipzen A."/>
            <person name="Riley R."/>
            <person name="Andreopoulos W."/>
            <person name="He G."/>
            <person name="Johnson J."/>
            <person name="Barry K.W."/>
            <person name="Grigoriev I.V."/>
            <person name="Nagy L."/>
            <person name="Hibbett D."/>
            <person name="Henrissat B."/>
            <person name="Matheny P.B."/>
            <person name="Labbe J."/>
            <person name="Martin F."/>
        </authorList>
    </citation>
    <scope>NUCLEOTIDE SEQUENCE</scope>
    <source>
        <strain evidence="1">HHB10654</strain>
    </source>
</reference>
<gene>
    <name evidence="1" type="ORF">BV25DRAFT_1913333</name>
</gene>
<name>A0ACB8TBM7_9AGAM</name>
<accession>A0ACB8TBM7</accession>
<sequence length="154" mass="17545">MGLSMGYGDYGSDEDRLNFFNEVFKRGCTFWDTSDAYFDNEDLIGKWFARSGKRREVFLGTKVGLADPNRFPNGDPECVKEQFERQLQTSYVDLYYLHRADLTVPIEKTLGAMAELVKEGKVKYLGISEVSTLRRAHAVHPIATERLTGPAKCY</sequence>
<protein>
    <submittedName>
        <fullName evidence="1">Aldo/keto reductase</fullName>
    </submittedName>
</protein>
<evidence type="ECO:0000313" key="1">
    <source>
        <dbReference type="EMBL" id="KAI0065909.1"/>
    </source>
</evidence>
<comment type="caution">
    <text evidence="1">The sequence shown here is derived from an EMBL/GenBank/DDBJ whole genome shotgun (WGS) entry which is preliminary data.</text>
</comment>
<dbReference type="EMBL" id="MU277194">
    <property type="protein sequence ID" value="KAI0065909.1"/>
    <property type="molecule type" value="Genomic_DNA"/>
</dbReference>
<reference evidence="1" key="2">
    <citation type="journal article" date="2022" name="New Phytol.">
        <title>Evolutionary transition to the ectomycorrhizal habit in the genomes of a hyperdiverse lineage of mushroom-forming fungi.</title>
        <authorList>
            <person name="Looney B."/>
            <person name="Miyauchi S."/>
            <person name="Morin E."/>
            <person name="Drula E."/>
            <person name="Courty P.E."/>
            <person name="Kohler A."/>
            <person name="Kuo A."/>
            <person name="LaButti K."/>
            <person name="Pangilinan J."/>
            <person name="Lipzen A."/>
            <person name="Riley R."/>
            <person name="Andreopoulos W."/>
            <person name="He G."/>
            <person name="Johnson J."/>
            <person name="Nolan M."/>
            <person name="Tritt A."/>
            <person name="Barry K.W."/>
            <person name="Grigoriev I.V."/>
            <person name="Nagy L.G."/>
            <person name="Hibbett D."/>
            <person name="Henrissat B."/>
            <person name="Matheny P.B."/>
            <person name="Labbe J."/>
            <person name="Martin F.M."/>
        </authorList>
    </citation>
    <scope>NUCLEOTIDE SEQUENCE</scope>
    <source>
        <strain evidence="1">HHB10654</strain>
    </source>
</reference>
<keyword evidence="2" id="KW-1185">Reference proteome</keyword>
<proteinExistence type="predicted"/>
<dbReference type="Proteomes" id="UP000814140">
    <property type="component" value="Unassembled WGS sequence"/>
</dbReference>
<evidence type="ECO:0000313" key="2">
    <source>
        <dbReference type="Proteomes" id="UP000814140"/>
    </source>
</evidence>